<protein>
    <submittedName>
        <fullName evidence="2">Uncharacterized protein</fullName>
    </submittedName>
</protein>
<evidence type="ECO:0000313" key="2">
    <source>
        <dbReference type="EMBL" id="KAK3734771.1"/>
    </source>
</evidence>
<dbReference type="Proteomes" id="UP001283361">
    <property type="component" value="Unassembled WGS sequence"/>
</dbReference>
<feature type="compositionally biased region" description="Gly residues" evidence="1">
    <location>
        <begin position="152"/>
        <end position="167"/>
    </location>
</feature>
<feature type="region of interest" description="Disordered" evidence="1">
    <location>
        <begin position="220"/>
        <end position="246"/>
    </location>
</feature>
<name>A0AAE1CTY3_9GAST</name>
<feature type="compositionally biased region" description="Basic residues" evidence="1">
    <location>
        <begin position="59"/>
        <end position="68"/>
    </location>
</feature>
<proteinExistence type="predicted"/>
<accession>A0AAE1CTY3</accession>
<evidence type="ECO:0000256" key="1">
    <source>
        <dbReference type="SAM" id="MobiDB-lite"/>
    </source>
</evidence>
<gene>
    <name evidence="2" type="ORF">RRG08_059948</name>
</gene>
<feature type="region of interest" description="Disordered" evidence="1">
    <location>
        <begin position="1"/>
        <end position="193"/>
    </location>
</feature>
<sequence length="332" mass="36013">MSGRQGKHTATPEMQRSSLSIQSVDLRRYSGGSAMKEYKHRQVASLYSESSTSEGKKSPGPHRFHRRSKDLNSSQESLSSPALARASKRGSSADVRESDEGSTKDGSPTHHSTNASRSSSPDKPLSPHNTFEAPSHHHHSRGNNYSFSDSGSGVGGDVSGNNSGVGGLSPYERPKSSQDTVDAARHTERERSFERSLDNILDRCCEKSLDLNLSVDSWNSSANDGGKSPDTQSQAGTSKSSKGSKKNRWYNTWGHYISNLGLMKSGCVLDSTDQRLPKVKRGRNNDSVFSSGEKQLAVVIPVAARLTELSGLTVGWLRTYTGGLNRSHLCRT</sequence>
<feature type="compositionally biased region" description="Polar residues" evidence="1">
    <location>
        <begin position="220"/>
        <end position="237"/>
    </location>
</feature>
<comment type="caution">
    <text evidence="2">The sequence shown here is derived from an EMBL/GenBank/DDBJ whole genome shotgun (WGS) entry which is preliminary data.</text>
</comment>
<feature type="compositionally biased region" description="Basic and acidic residues" evidence="1">
    <location>
        <begin position="172"/>
        <end position="193"/>
    </location>
</feature>
<dbReference type="AlphaFoldDB" id="A0AAE1CTY3"/>
<organism evidence="2 3">
    <name type="scientific">Elysia crispata</name>
    <name type="common">lettuce slug</name>
    <dbReference type="NCBI Taxonomy" id="231223"/>
    <lineage>
        <taxon>Eukaryota</taxon>
        <taxon>Metazoa</taxon>
        <taxon>Spiralia</taxon>
        <taxon>Lophotrochozoa</taxon>
        <taxon>Mollusca</taxon>
        <taxon>Gastropoda</taxon>
        <taxon>Heterobranchia</taxon>
        <taxon>Euthyneura</taxon>
        <taxon>Panpulmonata</taxon>
        <taxon>Sacoglossa</taxon>
        <taxon>Placobranchoidea</taxon>
        <taxon>Plakobranchidae</taxon>
        <taxon>Elysia</taxon>
    </lineage>
</organism>
<keyword evidence="3" id="KW-1185">Reference proteome</keyword>
<feature type="compositionally biased region" description="Basic and acidic residues" evidence="1">
    <location>
        <begin position="94"/>
        <end position="103"/>
    </location>
</feature>
<feature type="compositionally biased region" description="Polar residues" evidence="1">
    <location>
        <begin position="12"/>
        <end position="23"/>
    </location>
</feature>
<reference evidence="2" key="1">
    <citation type="journal article" date="2023" name="G3 (Bethesda)">
        <title>A reference genome for the long-term kleptoplast-retaining sea slug Elysia crispata morphotype clarki.</title>
        <authorList>
            <person name="Eastman K.E."/>
            <person name="Pendleton A.L."/>
            <person name="Shaikh M.A."/>
            <person name="Suttiyut T."/>
            <person name="Ogas R."/>
            <person name="Tomko P."/>
            <person name="Gavelis G."/>
            <person name="Widhalm J.R."/>
            <person name="Wisecaver J.H."/>
        </authorList>
    </citation>
    <scope>NUCLEOTIDE SEQUENCE</scope>
    <source>
        <strain evidence="2">ECLA1</strain>
    </source>
</reference>
<evidence type="ECO:0000313" key="3">
    <source>
        <dbReference type="Proteomes" id="UP001283361"/>
    </source>
</evidence>
<dbReference type="EMBL" id="JAWDGP010006836">
    <property type="protein sequence ID" value="KAK3734771.1"/>
    <property type="molecule type" value="Genomic_DNA"/>
</dbReference>
<feature type="compositionally biased region" description="Polar residues" evidence="1">
    <location>
        <begin position="71"/>
        <end position="80"/>
    </location>
</feature>
<feature type="compositionally biased region" description="Polar residues" evidence="1">
    <location>
        <begin position="104"/>
        <end position="121"/>
    </location>
</feature>